<dbReference type="Proteomes" id="UP001596528">
    <property type="component" value="Unassembled WGS sequence"/>
</dbReference>
<dbReference type="InterPro" id="IPR024442">
    <property type="entry name" value="Transposase_Zn_ribbon"/>
</dbReference>
<protein>
    <submittedName>
        <fullName evidence="2">Transposase</fullName>
    </submittedName>
</protein>
<dbReference type="Pfam" id="PF12760">
    <property type="entry name" value="Zn_ribbon_IS1595"/>
    <property type="match status" value="1"/>
</dbReference>
<evidence type="ECO:0000259" key="1">
    <source>
        <dbReference type="Pfam" id="PF12760"/>
    </source>
</evidence>
<organism evidence="2 3">
    <name type="scientific">Paenibacillus thermoaerophilus</name>
    <dbReference type="NCBI Taxonomy" id="1215385"/>
    <lineage>
        <taxon>Bacteria</taxon>
        <taxon>Bacillati</taxon>
        <taxon>Bacillota</taxon>
        <taxon>Bacilli</taxon>
        <taxon>Bacillales</taxon>
        <taxon>Paenibacillaceae</taxon>
        <taxon>Paenibacillus</taxon>
    </lineage>
</organism>
<name>A0ABW2UZD4_9BACL</name>
<reference evidence="3" key="1">
    <citation type="journal article" date="2019" name="Int. J. Syst. Evol. Microbiol.">
        <title>The Global Catalogue of Microorganisms (GCM) 10K type strain sequencing project: providing services to taxonomists for standard genome sequencing and annotation.</title>
        <authorList>
            <consortium name="The Broad Institute Genomics Platform"/>
            <consortium name="The Broad Institute Genome Sequencing Center for Infectious Disease"/>
            <person name="Wu L."/>
            <person name="Ma J."/>
        </authorList>
    </citation>
    <scope>NUCLEOTIDE SEQUENCE [LARGE SCALE GENOMIC DNA]</scope>
    <source>
        <strain evidence="3">JCM 18657</strain>
    </source>
</reference>
<keyword evidence="3" id="KW-1185">Reference proteome</keyword>
<comment type="caution">
    <text evidence="2">The sequence shown here is derived from an EMBL/GenBank/DDBJ whole genome shotgun (WGS) entry which is preliminary data.</text>
</comment>
<evidence type="ECO:0000313" key="3">
    <source>
        <dbReference type="Proteomes" id="UP001596528"/>
    </source>
</evidence>
<evidence type="ECO:0000313" key="2">
    <source>
        <dbReference type="EMBL" id="MFC7749254.1"/>
    </source>
</evidence>
<proteinExistence type="predicted"/>
<gene>
    <name evidence="2" type="ORF">ACFQWB_04765</name>
</gene>
<dbReference type="EMBL" id="JBHTGQ010000010">
    <property type="protein sequence ID" value="MFC7749254.1"/>
    <property type="molecule type" value="Genomic_DNA"/>
</dbReference>
<sequence length="301" mass="34298">MFVPAAHVQHIPEAIQSEEACAFALFAAKWPRGYACPRCSCRRCCRIETRRLPLFQCRNCRHQTSLIAGTVFSRSRTPLTKWFQAVFLMSRPDNGISALALHRLIGVTYKTAWLMLAKIRHAMSEADRTVLLSGIVRASAGAYGNVYNPYFDLHPQEHPLMIGASMREPTVPLRIKMIATDRRFSGLKADWATIVRFRQMHVCSSVSDFHCSRSTRGMSDARFLFKIVKTATSWLNRLYHGLGAKHLQKYLDEFTFRYNALLQNELLYPHIERLCASSSAVTYRALVQHAPFPLHNPVRAA</sequence>
<feature type="domain" description="Transposase zinc-ribbon" evidence="1">
    <location>
        <begin position="17"/>
        <end position="63"/>
    </location>
</feature>
<accession>A0ABW2UZD4</accession>
<dbReference type="RefSeq" id="WP_170209442.1">
    <property type="nucleotide sequence ID" value="NZ_JBHTGQ010000010.1"/>
</dbReference>